<dbReference type="GO" id="GO:0005829">
    <property type="term" value="C:cytosol"/>
    <property type="evidence" value="ECO:0007669"/>
    <property type="project" value="TreeGrafter"/>
</dbReference>
<reference evidence="3" key="1">
    <citation type="submission" date="2018-06" db="EMBL/GenBank/DDBJ databases">
        <authorList>
            <person name="Zhirakovskaya E."/>
        </authorList>
    </citation>
    <scope>NUCLEOTIDE SEQUENCE</scope>
</reference>
<dbReference type="CDD" id="cd00093">
    <property type="entry name" value="HTH_XRE"/>
    <property type="match status" value="2"/>
</dbReference>
<gene>
    <name evidence="3" type="ORF">MNBD_CHLOROFLEXI01-2279</name>
</gene>
<keyword evidence="1" id="KW-0238">DNA-binding</keyword>
<sequence length="220" mass="25060">MSQVNAERAKLLGNLIKDAREHFGRTKKEFAAVLGLKAPIYNQVESGEYAISLPQLEVIALYLNIPMGYFWGSEQLKADAEIDFSNLIALRHRVIGVLLSQQRLRSRQSLADLAEALELDEGLLKSYEMGEQPIPYLHLEKLCRQLDVSVSYFLDDLHGPLGRHEARQKLERQFNRMPSDMQAFLINPVNISYLDTAKKLSEMDVAQLRLVAESLLEITY</sequence>
<protein>
    <recommendedName>
        <fullName evidence="2">HTH cro/C1-type domain-containing protein</fullName>
    </recommendedName>
</protein>
<evidence type="ECO:0000256" key="1">
    <source>
        <dbReference type="ARBA" id="ARBA00023125"/>
    </source>
</evidence>
<dbReference type="PROSITE" id="PS50943">
    <property type="entry name" value="HTH_CROC1"/>
    <property type="match status" value="2"/>
</dbReference>
<dbReference type="SMART" id="SM00530">
    <property type="entry name" value="HTH_XRE"/>
    <property type="match status" value="2"/>
</dbReference>
<dbReference type="PANTHER" id="PTHR46797:SF1">
    <property type="entry name" value="METHYLPHOSPHONATE SYNTHASE"/>
    <property type="match status" value="1"/>
</dbReference>
<dbReference type="InterPro" id="IPR050807">
    <property type="entry name" value="TransReg_Diox_bact_type"/>
</dbReference>
<name>A0A3B0VIL2_9ZZZZ</name>
<feature type="domain" description="HTH cro/C1-type" evidence="2">
    <location>
        <begin position="16"/>
        <end position="70"/>
    </location>
</feature>
<proteinExistence type="predicted"/>
<evidence type="ECO:0000313" key="3">
    <source>
        <dbReference type="EMBL" id="VAW43438.1"/>
    </source>
</evidence>
<dbReference type="Gene3D" id="1.10.260.40">
    <property type="entry name" value="lambda repressor-like DNA-binding domains"/>
    <property type="match status" value="2"/>
</dbReference>
<dbReference type="Pfam" id="PF01381">
    <property type="entry name" value="HTH_3"/>
    <property type="match status" value="1"/>
</dbReference>
<feature type="domain" description="HTH cro/C1-type" evidence="2">
    <location>
        <begin position="109"/>
        <end position="153"/>
    </location>
</feature>
<organism evidence="3">
    <name type="scientific">hydrothermal vent metagenome</name>
    <dbReference type="NCBI Taxonomy" id="652676"/>
    <lineage>
        <taxon>unclassified sequences</taxon>
        <taxon>metagenomes</taxon>
        <taxon>ecological metagenomes</taxon>
    </lineage>
</organism>
<dbReference type="InterPro" id="IPR001387">
    <property type="entry name" value="Cro/C1-type_HTH"/>
</dbReference>
<dbReference type="GO" id="GO:0003677">
    <property type="term" value="F:DNA binding"/>
    <property type="evidence" value="ECO:0007669"/>
    <property type="project" value="UniProtKB-KW"/>
</dbReference>
<dbReference type="SUPFAM" id="SSF47413">
    <property type="entry name" value="lambda repressor-like DNA-binding domains"/>
    <property type="match status" value="2"/>
</dbReference>
<dbReference type="PANTHER" id="PTHR46797">
    <property type="entry name" value="HTH-TYPE TRANSCRIPTIONAL REGULATOR"/>
    <property type="match status" value="1"/>
</dbReference>
<dbReference type="InterPro" id="IPR010982">
    <property type="entry name" value="Lambda_DNA-bd_dom_sf"/>
</dbReference>
<dbReference type="EMBL" id="UOEU01001082">
    <property type="protein sequence ID" value="VAW43438.1"/>
    <property type="molecule type" value="Genomic_DNA"/>
</dbReference>
<accession>A0A3B0VIL2</accession>
<dbReference type="GO" id="GO:0003700">
    <property type="term" value="F:DNA-binding transcription factor activity"/>
    <property type="evidence" value="ECO:0007669"/>
    <property type="project" value="TreeGrafter"/>
</dbReference>
<dbReference type="AlphaFoldDB" id="A0A3B0VIL2"/>
<evidence type="ECO:0000259" key="2">
    <source>
        <dbReference type="PROSITE" id="PS50943"/>
    </source>
</evidence>